<dbReference type="BRENDA" id="3.1.2.20">
    <property type="organism ID" value="313"/>
</dbReference>
<dbReference type="EMDB" id="EMD-71497"/>
<dbReference type="PDBsum" id="3FLA"/>
<keyword evidence="2" id="KW-0378">Hydrolase</keyword>
<evidence type="ECO:0007829" key="7">
    <source>
        <dbReference type="PDB" id="9PC6"/>
    </source>
</evidence>
<evidence type="ECO:0000259" key="3">
    <source>
        <dbReference type="SMART" id="SM00824"/>
    </source>
</evidence>
<reference evidence="4" key="1">
    <citation type="journal article" date="1998" name="Chem. Biol.">
        <title>Biosynthesis of the ansamycin antibiotic rifamycin: deductions from the molecular analysis of the rif biosynthetic gene cluster of Amycolatopsis mediterranei S699.</title>
        <authorList>
            <person name="August P.R."/>
            <person name="Tang L."/>
            <person name="Yoon Y.J."/>
            <person name="Ning S."/>
            <person name="Mueller R."/>
            <person name="Yu T.W."/>
            <person name="Taylor M."/>
            <person name="Hoffmann D."/>
            <person name="Kim C.G."/>
            <person name="Zhang X."/>
            <person name="Hutchinson C.R."/>
            <person name="Floss H.G."/>
        </authorList>
    </citation>
    <scope>NUCLEOTIDE SEQUENCE</scope>
    <source>
        <strain evidence="4">S699</strain>
    </source>
</reference>
<dbReference type="Gene3D" id="3.40.50.1820">
    <property type="entry name" value="alpha/beta hydrolase"/>
    <property type="match status" value="1"/>
</dbReference>
<protein>
    <submittedName>
        <fullName evidence="4">RifR</fullName>
    </submittedName>
</protein>
<dbReference type="PDB" id="3FLB">
    <property type="method" value="X-ray"/>
    <property type="resolution" value="1.80 A"/>
    <property type="chains" value="A=1-259"/>
</dbReference>
<evidence type="ECO:0007829" key="5">
    <source>
        <dbReference type="PDB" id="3FLA"/>
    </source>
</evidence>
<dbReference type="EMBL" id="AF040570">
    <property type="protein sequence ID" value="AAG52991.1"/>
    <property type="molecule type" value="Genomic_DNA"/>
</dbReference>
<dbReference type="InterPro" id="IPR020802">
    <property type="entry name" value="TesA-like"/>
</dbReference>
<dbReference type="SUPFAM" id="SSF53474">
    <property type="entry name" value="alpha/beta-Hydrolases"/>
    <property type="match status" value="1"/>
</dbReference>
<dbReference type="EvolutionaryTrace" id="Q7BUF9"/>
<sequence>MHRPEAEKWLRRFERAPDARARLVCLPHAGGSASFFFPLAKALAPAVEVLAVQYPGRQDRRHEPPVDSIGGLTNRLLEVLRPFGDRPLALFGHSMGAIIGYELALRMPEAGLPAPVHLFASGRRAPSRYRDDDVRGASDERLVAELRKLGGSDAAMLADPELLAMVLPAIRSDYRAVETYRHEPGRRVDCPVTVFTGDHDPRVSVGEARAWEEHTTGPADLRVLPGGHFFLVDQAAPMIATMTEKLAGPALTGSTGGNS</sequence>
<dbReference type="AlphaFoldDB" id="Q7BUF9"/>
<dbReference type="SMART" id="SM00824">
    <property type="entry name" value="PKS_TE"/>
    <property type="match status" value="1"/>
</dbReference>
<dbReference type="InterPro" id="IPR012223">
    <property type="entry name" value="TEII"/>
</dbReference>
<dbReference type="SMR" id="Q7BUF9"/>
<dbReference type="PANTHER" id="PTHR11487:SF0">
    <property type="entry name" value="S-ACYL FATTY ACID SYNTHASE THIOESTERASE, MEDIUM CHAIN"/>
    <property type="match status" value="1"/>
</dbReference>
<feature type="domain" description="Thioesterase TesA-like" evidence="3">
    <location>
        <begin position="24"/>
        <end position="246"/>
    </location>
</feature>
<dbReference type="ESTHER" id="amyme-RIFR">
    <property type="family name" value="Thioesterase"/>
</dbReference>
<name>Q7BUF9_AMYMD</name>
<dbReference type="InterPro" id="IPR029058">
    <property type="entry name" value="AB_hydrolase_fold"/>
</dbReference>
<evidence type="ECO:0000313" key="4">
    <source>
        <dbReference type="EMBL" id="AAG52991.1"/>
    </source>
</evidence>
<reference evidence="4" key="4">
    <citation type="journal article" date="2001" name="J. Biol. Chem.">
        <title>Mutational analysis and reconstituted expression of the biosynthetic genes involved in the formation of 3-amino-5-hydroxybenzoic acid, the starter unit of rifamycin biosynthesis in amycolatopsis Mediterranei S699.</title>
        <authorList>
            <person name="Yu T.W."/>
            <person name="Muller R."/>
            <person name="Muller M."/>
            <person name="Zhang X."/>
            <person name="Draeger G."/>
            <person name="Kim C.G."/>
            <person name="Leistner E."/>
            <person name="Floss H.G."/>
        </authorList>
    </citation>
    <scope>NUCLEOTIDE SEQUENCE</scope>
    <source>
        <strain evidence="4">S699</strain>
    </source>
</reference>
<proteinExistence type="evidence at protein level"/>
<organism evidence="4">
    <name type="scientific">Amycolatopsis mediterranei</name>
    <name type="common">Nocardia mediterranei</name>
    <dbReference type="NCBI Taxonomy" id="33910"/>
    <lineage>
        <taxon>Bacteria</taxon>
        <taxon>Bacillati</taxon>
        <taxon>Actinomycetota</taxon>
        <taxon>Actinomycetes</taxon>
        <taxon>Pseudonocardiales</taxon>
        <taxon>Pseudonocardiaceae</taxon>
        <taxon>Amycolatopsis</taxon>
    </lineage>
</organism>
<reference evidence="4" key="2">
    <citation type="journal article" date="1998" name="J. Biol. Chem.">
        <title>3-amino-5-hydroxybenzoic acid synthase, the terminal enzyme in the formation of the precursor of mC7N units in rifamycin and related antibiotics.</title>
        <authorList>
            <person name="Kim C.G."/>
            <person name="Yu T.W."/>
            <person name="Fryhle C.B."/>
            <person name="Handa S."/>
            <person name="Floss H.G."/>
        </authorList>
    </citation>
    <scope>NUCLEOTIDE SEQUENCE</scope>
    <source>
        <strain evidence="4">S699</strain>
    </source>
</reference>
<reference evidence="5 6" key="6">
    <citation type="journal article" date="2009" name="J. Biol. Chem.">
        <title>Structure and functional analysis of RifR, the type II thioesterase from the rifamycin biosynthetic pathway.</title>
        <authorList>
            <person name="Claxton H.B."/>
            <person name="Akey D.L."/>
            <person name="Silver M.K."/>
            <person name="Admiraal S.J."/>
            <person name="Smith J.L."/>
        </authorList>
    </citation>
    <scope>X-RAY CRYSTALLOGRAPHY (1.80 ANGSTROMS)</scope>
</reference>
<evidence type="ECO:0000256" key="2">
    <source>
        <dbReference type="ARBA" id="ARBA00022801"/>
    </source>
</evidence>
<reference evidence="4" key="5">
    <citation type="submission" date="2003-01" db="EMBL/GenBank/DDBJ databases">
        <authorList>
            <person name="Yu T."/>
            <person name="August P.R."/>
            <person name="Tang L."/>
            <person name="Yoon Y.J."/>
            <person name="Ning S."/>
            <person name="Mueller R."/>
            <person name="Taylor M."/>
            <person name="Kim C."/>
            <person name="Zhang X."/>
            <person name="Pogosova-Agadjanyan E.L."/>
            <person name="Tin A.M."/>
            <person name="Hutchinson C.R."/>
            <person name="Floss H.G."/>
        </authorList>
    </citation>
    <scope>NUCLEOTIDE SEQUENCE</scope>
    <source>
        <strain evidence="4">S699</strain>
    </source>
</reference>
<dbReference type="Pfam" id="PF00975">
    <property type="entry name" value="Thioesterase"/>
    <property type="match status" value="1"/>
</dbReference>
<reference evidence="7" key="7">
    <citation type="journal article" date="2025" name="bioRxiv">
        <title>Molecular Basis for Asynchronous Chain Elongation During Rifamycin Antibiotic Biosynthesis.</title>
        <authorList>
            <person name="Liu C."/>
            <person name="West R.C."/>
            <person name="Chen M."/>
            <person name="Cohn W."/>
            <person name="Wang G."/>
            <person name="Mandot A.M."/>
            <person name="Kim S."/>
            <person name="Cogan D.P."/>
        </authorList>
    </citation>
    <scope>STRUCTURE BY ELECTRON MICROSCOPY (3.96 ANGSTROMS) OF 2-259</scope>
</reference>
<dbReference type="PDBsum" id="3FLB"/>
<dbReference type="PANTHER" id="PTHR11487">
    <property type="entry name" value="THIOESTERASE"/>
    <property type="match status" value="1"/>
</dbReference>
<dbReference type="InterPro" id="IPR001031">
    <property type="entry name" value="Thioesterase"/>
</dbReference>
<dbReference type="GO" id="GO:0008610">
    <property type="term" value="P:lipid biosynthetic process"/>
    <property type="evidence" value="ECO:0007669"/>
    <property type="project" value="TreeGrafter"/>
</dbReference>
<evidence type="ECO:0000256" key="1">
    <source>
        <dbReference type="ARBA" id="ARBA00007169"/>
    </source>
</evidence>
<accession>Q7BUF9</accession>
<reference evidence="4" key="3">
    <citation type="submission" date="1998-01" db="EMBL/GenBank/DDBJ databases">
        <title>Rifamycin insusceptibility: exploring the rif gene cluster of Amycolatopsis mediterranei S699.</title>
        <authorList>
            <person name="Yu T.-W."/>
            <person name="Pogosova-Agadjanyan E.L."/>
            <person name="Kuan L.-Y."/>
            <person name="Bai L."/>
            <person name="Tin A.M."/>
            <person name="Adman E."/>
            <person name="Floss H.G."/>
        </authorList>
    </citation>
    <scope>NUCLEOTIDE SEQUENCE</scope>
    <source>
        <strain evidence="4">S699</strain>
    </source>
</reference>
<dbReference type="GO" id="GO:0016787">
    <property type="term" value="F:hydrolase activity"/>
    <property type="evidence" value="ECO:0007669"/>
    <property type="project" value="UniProtKB-KW"/>
</dbReference>
<dbReference type="PDB" id="3FLA">
    <property type="method" value="X-ray"/>
    <property type="resolution" value="1.80 A"/>
    <property type="chains" value="A/B=1-259"/>
</dbReference>
<comment type="similarity">
    <text evidence="1">Belongs to the thioesterase family.</text>
</comment>
<gene>
    <name evidence="4" type="primary">rifR</name>
</gene>
<evidence type="ECO:0007829" key="6">
    <source>
        <dbReference type="PDB" id="3FLB"/>
    </source>
</evidence>
<keyword evidence="5 6" id="KW-0002">3D-structure</keyword>
<dbReference type="PDB" id="9PC6">
    <property type="method" value="EM"/>
    <property type="resolution" value="3.96 A"/>
    <property type="chains" value="A/B=2-259"/>
</dbReference>